<dbReference type="AlphaFoldDB" id="B9RSB6"/>
<evidence type="ECO:0000256" key="1">
    <source>
        <dbReference type="SAM" id="Phobius"/>
    </source>
</evidence>
<name>B9RSB6_RICCO</name>
<gene>
    <name evidence="2" type="ORF">RCOM_1653240</name>
</gene>
<keyword evidence="1" id="KW-0812">Transmembrane</keyword>
<organism evidence="2 3">
    <name type="scientific">Ricinus communis</name>
    <name type="common">Castor bean</name>
    <dbReference type="NCBI Taxonomy" id="3988"/>
    <lineage>
        <taxon>Eukaryota</taxon>
        <taxon>Viridiplantae</taxon>
        <taxon>Streptophyta</taxon>
        <taxon>Embryophyta</taxon>
        <taxon>Tracheophyta</taxon>
        <taxon>Spermatophyta</taxon>
        <taxon>Magnoliopsida</taxon>
        <taxon>eudicotyledons</taxon>
        <taxon>Gunneridae</taxon>
        <taxon>Pentapetalae</taxon>
        <taxon>rosids</taxon>
        <taxon>fabids</taxon>
        <taxon>Malpighiales</taxon>
        <taxon>Euphorbiaceae</taxon>
        <taxon>Acalyphoideae</taxon>
        <taxon>Acalypheae</taxon>
        <taxon>Ricinus</taxon>
    </lineage>
</organism>
<feature type="transmembrane region" description="Helical" evidence="1">
    <location>
        <begin position="6"/>
        <end position="24"/>
    </location>
</feature>
<accession>B9RSB6</accession>
<keyword evidence="1" id="KW-0472">Membrane</keyword>
<evidence type="ECO:0000313" key="2">
    <source>
        <dbReference type="EMBL" id="EEF45759.1"/>
    </source>
</evidence>
<dbReference type="Proteomes" id="UP000008311">
    <property type="component" value="Unassembled WGS sequence"/>
</dbReference>
<evidence type="ECO:0000313" key="3">
    <source>
        <dbReference type="Proteomes" id="UP000008311"/>
    </source>
</evidence>
<sequence>MRQQAGYTSFFPYLFSTFAFLISGKASLVQEKALPFGEYPPVVSISPAVSPFHNERLMFLKEGQFPLFKSSNAV</sequence>
<dbReference type="InParanoid" id="B9RSB6"/>
<reference evidence="3" key="1">
    <citation type="journal article" date="2010" name="Nat. Biotechnol.">
        <title>Draft genome sequence of the oilseed species Ricinus communis.</title>
        <authorList>
            <person name="Chan A.P."/>
            <person name="Crabtree J."/>
            <person name="Zhao Q."/>
            <person name="Lorenzi H."/>
            <person name="Orvis J."/>
            <person name="Puiu D."/>
            <person name="Melake-Berhan A."/>
            <person name="Jones K.M."/>
            <person name="Redman J."/>
            <person name="Chen G."/>
            <person name="Cahoon E.B."/>
            <person name="Gedil M."/>
            <person name="Stanke M."/>
            <person name="Haas B.J."/>
            <person name="Wortman J.R."/>
            <person name="Fraser-Liggett C.M."/>
            <person name="Ravel J."/>
            <person name="Rabinowicz P.D."/>
        </authorList>
    </citation>
    <scope>NUCLEOTIDE SEQUENCE [LARGE SCALE GENOMIC DNA]</scope>
    <source>
        <strain evidence="3">cv. Hale</strain>
    </source>
</reference>
<dbReference type="EMBL" id="EQ973808">
    <property type="protein sequence ID" value="EEF45759.1"/>
    <property type="molecule type" value="Genomic_DNA"/>
</dbReference>
<proteinExistence type="predicted"/>
<keyword evidence="3" id="KW-1185">Reference proteome</keyword>
<keyword evidence="1" id="KW-1133">Transmembrane helix</keyword>
<protein>
    <submittedName>
        <fullName evidence="2">Uncharacterized protein</fullName>
    </submittedName>
</protein>